<reference evidence="9" key="1">
    <citation type="journal article" name="DNA Res.">
        <title>The physiological potential of anammox bacteria as revealed by their core genome structure.</title>
        <authorList>
            <person name="Okubo T."/>
            <person name="Toyoda A."/>
            <person name="Fukuhara K."/>
            <person name="Uchiyama I."/>
            <person name="Harigaya Y."/>
            <person name="Kuroiwa M."/>
            <person name="Suzuki T."/>
            <person name="Murakami Y."/>
            <person name="Suwa Y."/>
            <person name="Takami H."/>
        </authorList>
    </citation>
    <scope>NUCLEOTIDE SEQUENCE</scope>
    <source>
        <strain evidence="9">317325-3</strain>
    </source>
</reference>
<evidence type="ECO:0000256" key="4">
    <source>
        <dbReference type="ARBA" id="ARBA00022813"/>
    </source>
</evidence>
<evidence type="ECO:0000256" key="2">
    <source>
        <dbReference type="ARBA" id="ARBA00022763"/>
    </source>
</evidence>
<dbReference type="EMBL" id="AP021857">
    <property type="protein sequence ID" value="BBO19362.1"/>
    <property type="molecule type" value="Genomic_DNA"/>
</dbReference>
<comment type="similarity">
    <text evidence="1 7">Belongs to the peptidase S24 family.</text>
</comment>
<dbReference type="CDD" id="cd06529">
    <property type="entry name" value="S24_LexA-like"/>
    <property type="match status" value="1"/>
</dbReference>
<sequence length="196" mass="21137">MPPSKPSQDAGYLGRLQDYFAAHRSLPSFSHMARLLGLRSVASAHAVAGRLKLAGFLQTTPDRRLAPGPRFFDRPVADSVRAGLPAAANDAGAETLTIDEFLVDAPSRTILLTVKGDSMIEAGLQPGDYIVVEKGRSARVGDIVVAIVDNEFTLKYLAQDKRGAYLKAGNPAYPPIRPQGQLEIFGRVSGSFRKYV</sequence>
<dbReference type="GO" id="GO:0009432">
    <property type="term" value="P:SOS response"/>
    <property type="evidence" value="ECO:0007669"/>
    <property type="project" value="UniProtKB-KW"/>
</dbReference>
<evidence type="ECO:0000256" key="5">
    <source>
        <dbReference type="ARBA" id="ARBA00023204"/>
    </source>
</evidence>
<keyword evidence="2" id="KW-0227">DNA damage</keyword>
<evidence type="ECO:0000256" key="7">
    <source>
        <dbReference type="RuleBase" id="RU003991"/>
    </source>
</evidence>
<dbReference type="Pfam" id="PF00717">
    <property type="entry name" value="Peptidase_S24"/>
    <property type="match status" value="1"/>
</dbReference>
<dbReference type="InterPro" id="IPR015927">
    <property type="entry name" value="Peptidase_S24_S26A/B/C"/>
</dbReference>
<organism evidence="9 10">
    <name type="scientific">Candidatus Desulfobacillus denitrificans</name>
    <dbReference type="NCBI Taxonomy" id="2608985"/>
    <lineage>
        <taxon>Bacteria</taxon>
        <taxon>Pseudomonadati</taxon>
        <taxon>Pseudomonadota</taxon>
        <taxon>Betaproteobacteria</taxon>
        <taxon>Candidatus Desulfobacillus</taxon>
    </lineage>
</organism>
<keyword evidence="4 7" id="KW-0068">Autocatalytic cleavage</keyword>
<accession>A0A809RIY0</accession>
<dbReference type="PANTHER" id="PTHR33516">
    <property type="entry name" value="LEXA REPRESSOR"/>
    <property type="match status" value="1"/>
</dbReference>
<keyword evidence="5" id="KW-0234">DNA repair</keyword>
<evidence type="ECO:0000313" key="9">
    <source>
        <dbReference type="EMBL" id="BBO19362.1"/>
    </source>
</evidence>
<protein>
    <submittedName>
        <fullName evidence="9">LexA family transcriptional regulator</fullName>
    </submittedName>
</protein>
<dbReference type="PANTHER" id="PTHR33516:SF2">
    <property type="entry name" value="LEXA REPRESSOR-RELATED"/>
    <property type="match status" value="1"/>
</dbReference>
<gene>
    <name evidence="9" type="ORF">DSYM_00610</name>
</gene>
<dbReference type="KEGG" id="ddz:DSYM_00610"/>
<dbReference type="GO" id="GO:0016787">
    <property type="term" value="F:hydrolase activity"/>
    <property type="evidence" value="ECO:0007669"/>
    <property type="project" value="UniProtKB-KW"/>
</dbReference>
<dbReference type="Proteomes" id="UP000662914">
    <property type="component" value="Chromosome"/>
</dbReference>
<name>A0A809RIY0_9PROT</name>
<evidence type="ECO:0000256" key="1">
    <source>
        <dbReference type="ARBA" id="ARBA00007484"/>
    </source>
</evidence>
<evidence type="ECO:0000256" key="6">
    <source>
        <dbReference type="ARBA" id="ARBA00023236"/>
    </source>
</evidence>
<evidence type="ECO:0000259" key="8">
    <source>
        <dbReference type="Pfam" id="PF00717"/>
    </source>
</evidence>
<dbReference type="SUPFAM" id="SSF51306">
    <property type="entry name" value="LexA/Signal peptidase"/>
    <property type="match status" value="1"/>
</dbReference>
<dbReference type="GO" id="GO:0006281">
    <property type="term" value="P:DNA repair"/>
    <property type="evidence" value="ECO:0007669"/>
    <property type="project" value="UniProtKB-KW"/>
</dbReference>
<proteinExistence type="inferred from homology"/>
<feature type="domain" description="Peptidase S24/S26A/S26B/S26C" evidence="8">
    <location>
        <begin position="75"/>
        <end position="188"/>
    </location>
</feature>
<dbReference type="Gene3D" id="2.10.109.10">
    <property type="entry name" value="Umud Fragment, subunit A"/>
    <property type="match status" value="1"/>
</dbReference>
<dbReference type="PRINTS" id="PR00726">
    <property type="entry name" value="LEXASERPTASE"/>
</dbReference>
<keyword evidence="6" id="KW-0742">SOS response</keyword>
<keyword evidence="3 7" id="KW-0378">Hydrolase</keyword>
<evidence type="ECO:0000256" key="3">
    <source>
        <dbReference type="ARBA" id="ARBA00022801"/>
    </source>
</evidence>
<dbReference type="InterPro" id="IPR036286">
    <property type="entry name" value="LexA/Signal_pep-like_sf"/>
</dbReference>
<dbReference type="InterPro" id="IPR006197">
    <property type="entry name" value="Peptidase_S24_LexA"/>
</dbReference>
<dbReference type="GO" id="GO:0006355">
    <property type="term" value="P:regulation of DNA-templated transcription"/>
    <property type="evidence" value="ECO:0007669"/>
    <property type="project" value="InterPro"/>
</dbReference>
<dbReference type="InterPro" id="IPR050077">
    <property type="entry name" value="LexA_repressor"/>
</dbReference>
<dbReference type="GO" id="GO:0003677">
    <property type="term" value="F:DNA binding"/>
    <property type="evidence" value="ECO:0007669"/>
    <property type="project" value="InterPro"/>
</dbReference>
<dbReference type="AlphaFoldDB" id="A0A809RIY0"/>
<dbReference type="InterPro" id="IPR039418">
    <property type="entry name" value="LexA-like"/>
</dbReference>
<evidence type="ECO:0000313" key="10">
    <source>
        <dbReference type="Proteomes" id="UP000662914"/>
    </source>
</evidence>